<dbReference type="AlphaFoldDB" id="A0A3E1NK81"/>
<dbReference type="EMBL" id="QTJU01000003">
    <property type="protein sequence ID" value="RFM28281.1"/>
    <property type="molecule type" value="Genomic_DNA"/>
</dbReference>
<dbReference type="GO" id="GO:0016706">
    <property type="term" value="F:2-oxoglutarate-dependent dioxygenase activity"/>
    <property type="evidence" value="ECO:0007669"/>
    <property type="project" value="UniProtKB-ARBA"/>
</dbReference>
<dbReference type="Gene3D" id="2.60.120.620">
    <property type="entry name" value="q2cbj1_9rhob like domain"/>
    <property type="match status" value="1"/>
</dbReference>
<dbReference type="OrthoDB" id="9791262at2"/>
<dbReference type="SUPFAM" id="SSF51197">
    <property type="entry name" value="Clavaminate synthase-like"/>
    <property type="match status" value="1"/>
</dbReference>
<dbReference type="PANTHER" id="PTHR20883:SF48">
    <property type="entry name" value="ECTOINE DIOXYGENASE"/>
    <property type="match status" value="1"/>
</dbReference>
<sequence length="236" mass="26335">MLTQPVLASLQTDGFAIVNDVFSESETEQIAALIQAEAQDSPLFRKSTDLFAIRQFFREIPKAVPLIFTPAFRELLTQTLGTAGFAVKAIYFDKPAASNWFVAWHQDLTISVTERKEVPGYGPYTVKQNQYAVQAPASLLEQMLTLRIHLDDTDEANGALKVLPGSHAVGIERPEKLVSQFTQESVCAVRKGGVMLMKPLLMHRSSRTTNGARRRVIHIEFSTAQLPQGLQWAERH</sequence>
<reference evidence="2 3" key="1">
    <citation type="submission" date="2018-08" db="EMBL/GenBank/DDBJ databases">
        <title>Chitinophagaceae sp. K23C18032701, a novel bacterium isolated from forest soil.</title>
        <authorList>
            <person name="Wang C."/>
        </authorList>
    </citation>
    <scope>NUCLEOTIDE SEQUENCE [LARGE SCALE GENOMIC DNA]</scope>
    <source>
        <strain evidence="2 3">K23C18032701</strain>
    </source>
</reference>
<dbReference type="GO" id="GO:0005506">
    <property type="term" value="F:iron ion binding"/>
    <property type="evidence" value="ECO:0007669"/>
    <property type="project" value="UniProtKB-ARBA"/>
</dbReference>
<proteinExistence type="predicted"/>
<dbReference type="RefSeq" id="WP_116847527.1">
    <property type="nucleotide sequence ID" value="NZ_QTJU01000003.1"/>
</dbReference>
<evidence type="ECO:0000313" key="2">
    <source>
        <dbReference type="EMBL" id="RFM28281.1"/>
    </source>
</evidence>
<organism evidence="2 3">
    <name type="scientific">Deminuibacter soli</name>
    <dbReference type="NCBI Taxonomy" id="2291815"/>
    <lineage>
        <taxon>Bacteria</taxon>
        <taxon>Pseudomonadati</taxon>
        <taxon>Bacteroidota</taxon>
        <taxon>Chitinophagia</taxon>
        <taxon>Chitinophagales</taxon>
        <taxon>Chitinophagaceae</taxon>
        <taxon>Deminuibacter</taxon>
    </lineage>
</organism>
<protein>
    <submittedName>
        <fullName evidence="2">Phytanoyl-CoA dioxygenase</fullName>
    </submittedName>
</protein>
<dbReference type="Pfam" id="PF05721">
    <property type="entry name" value="PhyH"/>
    <property type="match status" value="1"/>
</dbReference>
<evidence type="ECO:0000313" key="3">
    <source>
        <dbReference type="Proteomes" id="UP000261284"/>
    </source>
</evidence>
<accession>A0A3E1NK81</accession>
<keyword evidence="2" id="KW-0560">Oxidoreductase</keyword>
<gene>
    <name evidence="2" type="ORF">DXN05_12270</name>
</gene>
<keyword evidence="2" id="KW-0223">Dioxygenase</keyword>
<dbReference type="Proteomes" id="UP000261284">
    <property type="component" value="Unassembled WGS sequence"/>
</dbReference>
<dbReference type="PANTHER" id="PTHR20883">
    <property type="entry name" value="PHYTANOYL-COA DIOXYGENASE DOMAIN CONTAINING 1"/>
    <property type="match status" value="1"/>
</dbReference>
<keyword evidence="3" id="KW-1185">Reference proteome</keyword>
<comment type="cofactor">
    <cofactor evidence="1">
        <name>Fe(2+)</name>
        <dbReference type="ChEBI" id="CHEBI:29033"/>
    </cofactor>
</comment>
<name>A0A3E1NK81_9BACT</name>
<dbReference type="InterPro" id="IPR008775">
    <property type="entry name" value="Phytyl_CoA_dOase-like"/>
</dbReference>
<comment type="caution">
    <text evidence="2">The sequence shown here is derived from an EMBL/GenBank/DDBJ whole genome shotgun (WGS) entry which is preliminary data.</text>
</comment>
<evidence type="ECO:0000256" key="1">
    <source>
        <dbReference type="ARBA" id="ARBA00001954"/>
    </source>
</evidence>